<evidence type="ECO:0000313" key="3">
    <source>
        <dbReference type="Proteomes" id="UP000275078"/>
    </source>
</evidence>
<dbReference type="EMBL" id="ML120012">
    <property type="protein sequence ID" value="RPA70918.1"/>
    <property type="molecule type" value="Genomic_DNA"/>
</dbReference>
<sequence length="319" mass="36330">MTISPSDYENMVTQLDNETQEDSCRFGSFYDGRYNYNFANDTQLGYDEGMGGGSDEEAHIKDETDDEHGGDDRYEADPEFDRDTTLVAEDADDLALQSGRKRKCSEELEYDGERFRRFNDHLIQLGEAAGNVDEREDGLDVDTNKYTVISDEVYSDPRGDYGESKADRRVTNHNESSVDIHAYPEHESKVLASGRIATIYVGYDKLFMAGPTKKPAYGKLCTYSLQLEIAGNGATGVMMWYKRSHGGQRRRAGWLREGPKLEIIKEFLMDGRYKVYGTGKWTNIRMGRNSCPIWDGSIKWKVYMSGEAGYTTWDDYETE</sequence>
<keyword evidence="3" id="KW-1185">Reference proteome</keyword>
<protein>
    <submittedName>
        <fullName evidence="2">Uncharacterized protein</fullName>
    </submittedName>
</protein>
<feature type="compositionally biased region" description="Basic and acidic residues" evidence="1">
    <location>
        <begin position="155"/>
        <end position="173"/>
    </location>
</feature>
<reference evidence="2 3" key="1">
    <citation type="journal article" date="2018" name="Nat. Ecol. Evol.">
        <title>Pezizomycetes genomes reveal the molecular basis of ectomycorrhizal truffle lifestyle.</title>
        <authorList>
            <person name="Murat C."/>
            <person name="Payen T."/>
            <person name="Noel B."/>
            <person name="Kuo A."/>
            <person name="Morin E."/>
            <person name="Chen J."/>
            <person name="Kohler A."/>
            <person name="Krizsan K."/>
            <person name="Balestrini R."/>
            <person name="Da Silva C."/>
            <person name="Montanini B."/>
            <person name="Hainaut M."/>
            <person name="Levati E."/>
            <person name="Barry K.W."/>
            <person name="Belfiori B."/>
            <person name="Cichocki N."/>
            <person name="Clum A."/>
            <person name="Dockter R.B."/>
            <person name="Fauchery L."/>
            <person name="Guy J."/>
            <person name="Iotti M."/>
            <person name="Le Tacon F."/>
            <person name="Lindquist E.A."/>
            <person name="Lipzen A."/>
            <person name="Malagnac F."/>
            <person name="Mello A."/>
            <person name="Molinier V."/>
            <person name="Miyauchi S."/>
            <person name="Poulain J."/>
            <person name="Riccioni C."/>
            <person name="Rubini A."/>
            <person name="Sitrit Y."/>
            <person name="Splivallo R."/>
            <person name="Traeger S."/>
            <person name="Wang M."/>
            <person name="Zifcakova L."/>
            <person name="Wipf D."/>
            <person name="Zambonelli A."/>
            <person name="Paolocci F."/>
            <person name="Nowrousian M."/>
            <person name="Ottonello S."/>
            <person name="Baldrian P."/>
            <person name="Spatafora J.W."/>
            <person name="Henrissat B."/>
            <person name="Nagy L.G."/>
            <person name="Aury J.M."/>
            <person name="Wincker P."/>
            <person name="Grigoriev I.V."/>
            <person name="Bonfante P."/>
            <person name="Martin F.M."/>
        </authorList>
    </citation>
    <scope>NUCLEOTIDE SEQUENCE [LARGE SCALE GENOMIC DNA]</scope>
    <source>
        <strain evidence="2 3">RN42</strain>
    </source>
</reference>
<accession>A0A3N4HCU6</accession>
<dbReference type="AlphaFoldDB" id="A0A3N4HCU6"/>
<dbReference type="Proteomes" id="UP000275078">
    <property type="component" value="Unassembled WGS sequence"/>
</dbReference>
<gene>
    <name evidence="2" type="ORF">BJ508DRAFT_336622</name>
</gene>
<name>A0A3N4HCU6_ASCIM</name>
<proteinExistence type="predicted"/>
<evidence type="ECO:0000313" key="2">
    <source>
        <dbReference type="EMBL" id="RPA70918.1"/>
    </source>
</evidence>
<feature type="region of interest" description="Disordered" evidence="1">
    <location>
        <begin position="47"/>
        <end position="78"/>
    </location>
</feature>
<feature type="region of interest" description="Disordered" evidence="1">
    <location>
        <begin position="154"/>
        <end position="173"/>
    </location>
</feature>
<organism evidence="2 3">
    <name type="scientific">Ascobolus immersus RN42</name>
    <dbReference type="NCBI Taxonomy" id="1160509"/>
    <lineage>
        <taxon>Eukaryota</taxon>
        <taxon>Fungi</taxon>
        <taxon>Dikarya</taxon>
        <taxon>Ascomycota</taxon>
        <taxon>Pezizomycotina</taxon>
        <taxon>Pezizomycetes</taxon>
        <taxon>Pezizales</taxon>
        <taxon>Ascobolaceae</taxon>
        <taxon>Ascobolus</taxon>
    </lineage>
</organism>
<evidence type="ECO:0000256" key="1">
    <source>
        <dbReference type="SAM" id="MobiDB-lite"/>
    </source>
</evidence>